<reference evidence="1" key="2">
    <citation type="submission" date="2020-10" db="EMBL/GenBank/DDBJ databases">
        <title>Enrichment of novel Verrucomicrobia, Bacteroidetes and Krumholzibacteria in an oxygen-limited, methane- and iron-fed bioreactor inoculated with Bothnian Sea sediments.</title>
        <authorList>
            <person name="Martins P.D."/>
            <person name="de Jong A."/>
            <person name="Lenstra W.K."/>
            <person name="van Helmond N.A.G.M."/>
            <person name="Slomp C.P."/>
            <person name="Jetten M.S.M."/>
            <person name="Welte C.U."/>
            <person name="Rasigraf O."/>
        </authorList>
    </citation>
    <scope>NUCLEOTIDE SEQUENCE</scope>
    <source>
        <strain evidence="1">MAG47</strain>
    </source>
</reference>
<dbReference type="Proteomes" id="UP000642265">
    <property type="component" value="Unassembled WGS sequence"/>
</dbReference>
<dbReference type="InterPro" id="IPR014998">
    <property type="entry name" value="DUF1848"/>
</dbReference>
<protein>
    <submittedName>
        <fullName evidence="1">DUF1848 domain-containing protein</fullName>
    </submittedName>
</protein>
<comment type="caution">
    <text evidence="1">The sequence shown here is derived from an EMBL/GenBank/DDBJ whole genome shotgun (WGS) entry which is preliminary data.</text>
</comment>
<accession>A0A8I0N6H8</accession>
<gene>
    <name evidence="1" type="ORF">IH622_18375</name>
</gene>
<organism evidence="1 2">
    <name type="scientific">Brucella anthropi</name>
    <name type="common">Ochrobactrum anthropi</name>
    <dbReference type="NCBI Taxonomy" id="529"/>
    <lineage>
        <taxon>Bacteria</taxon>
        <taxon>Pseudomonadati</taxon>
        <taxon>Pseudomonadota</taxon>
        <taxon>Alphaproteobacteria</taxon>
        <taxon>Hyphomicrobiales</taxon>
        <taxon>Brucellaceae</taxon>
        <taxon>Brucella/Ochrobactrum group</taxon>
        <taxon>Brucella</taxon>
    </lineage>
</organism>
<dbReference type="EMBL" id="JACZKO010000048">
    <property type="protein sequence ID" value="MBE0562761.1"/>
    <property type="molecule type" value="Genomic_DNA"/>
</dbReference>
<sequence>MIVSASYKTDIPAFYGEWFMGRLEAGHCRVANPYGGPPFTVPLGRDAVDGFVFWTRNLGPFADRLEAVAARGFPFVVQYTVTGYPRALDAATIAAEQAVGDLRTVAGRYGKRAAVWRYDPIVFSSATPPAWHRRTFAGLAGQLAGAVDEVVVSVAQIYRKTTRNLTAAARLHGFTWDDPGLEEKRALVADLAGIAAAHGLKLAVCGQPELIVPGAAEARCIDVARLSDVAGRPLAAAHKPHRRSCACDASRDIGEYDTCPHGCAYCYAVQSRPLAKRRFAAHDPAGEFLFPPAGSARPGDGGQASPL</sequence>
<evidence type="ECO:0000313" key="2">
    <source>
        <dbReference type="Proteomes" id="UP000642265"/>
    </source>
</evidence>
<evidence type="ECO:0000313" key="1">
    <source>
        <dbReference type="EMBL" id="MBE0562761.1"/>
    </source>
</evidence>
<proteinExistence type="predicted"/>
<name>A0A8I0N6H8_BRUAN</name>
<reference evidence="1" key="1">
    <citation type="submission" date="2020-09" db="EMBL/GenBank/DDBJ databases">
        <authorList>
            <person name="Dalcin Martins P."/>
        </authorList>
    </citation>
    <scope>NUCLEOTIDE SEQUENCE</scope>
    <source>
        <strain evidence="1">MAG47</strain>
    </source>
</reference>
<dbReference type="AlphaFoldDB" id="A0A8I0N6H8"/>
<dbReference type="Pfam" id="PF08902">
    <property type="entry name" value="DUF1848"/>
    <property type="match status" value="1"/>
</dbReference>